<keyword evidence="1" id="KW-0812">Transmembrane</keyword>
<keyword evidence="1" id="KW-0472">Membrane</keyword>
<feature type="transmembrane region" description="Helical" evidence="1">
    <location>
        <begin position="71"/>
        <end position="88"/>
    </location>
</feature>
<proteinExistence type="predicted"/>
<protein>
    <submittedName>
        <fullName evidence="2">Uncharacterized protein</fullName>
    </submittedName>
</protein>
<dbReference type="AlphaFoldDB" id="A0AAD4WAJ0"/>
<keyword evidence="3" id="KW-1185">Reference proteome</keyword>
<sequence length="209" mass="23148">MGERILLARVEANAERLNVHLLIIVEDTFNERARVWLCLEGLMVAALLTLKTSDLLKEKSHGRVGMREDTRSLRLVVWVAFALAEPGLDWGTMTGDHWLVWLGVFNILGKILLGTLVVSLFPVTLQGATIMLQLDILEDKEEEAVVKLRTPVWCLPKALRYLNKLYVGSENGSLAQSFDVGLCASCCGGDTCPWKLGSALGSFGRWLPL</sequence>
<reference evidence="2 3" key="1">
    <citation type="journal article" date="2022" name="G3 (Bethesda)">
        <title>Whole-genome sequence and methylome profiling of the almond [Prunus dulcis (Mill.) D.A. Webb] cultivar 'Nonpareil'.</title>
        <authorList>
            <person name="D'Amico-Willman K.M."/>
            <person name="Ouma W.Z."/>
            <person name="Meulia T."/>
            <person name="Sideli G.M."/>
            <person name="Gradziel T.M."/>
            <person name="Fresnedo-Ramirez J."/>
        </authorList>
    </citation>
    <scope>NUCLEOTIDE SEQUENCE [LARGE SCALE GENOMIC DNA]</scope>
    <source>
        <strain evidence="2">Clone GOH B32 T37-40</strain>
    </source>
</reference>
<feature type="transmembrane region" description="Helical" evidence="1">
    <location>
        <begin position="100"/>
        <end position="123"/>
    </location>
</feature>
<organism evidence="2 3">
    <name type="scientific">Prunus dulcis</name>
    <name type="common">Almond</name>
    <name type="synonym">Amygdalus dulcis</name>
    <dbReference type="NCBI Taxonomy" id="3755"/>
    <lineage>
        <taxon>Eukaryota</taxon>
        <taxon>Viridiplantae</taxon>
        <taxon>Streptophyta</taxon>
        <taxon>Embryophyta</taxon>
        <taxon>Tracheophyta</taxon>
        <taxon>Spermatophyta</taxon>
        <taxon>Magnoliopsida</taxon>
        <taxon>eudicotyledons</taxon>
        <taxon>Gunneridae</taxon>
        <taxon>Pentapetalae</taxon>
        <taxon>rosids</taxon>
        <taxon>fabids</taxon>
        <taxon>Rosales</taxon>
        <taxon>Rosaceae</taxon>
        <taxon>Amygdaloideae</taxon>
        <taxon>Amygdaleae</taxon>
        <taxon>Prunus</taxon>
    </lineage>
</organism>
<name>A0AAD4WAJ0_PRUDU</name>
<gene>
    <name evidence="2" type="ORF">L3X38_017778</name>
</gene>
<accession>A0AAD4WAJ0</accession>
<dbReference type="EMBL" id="JAJFAZ020000003">
    <property type="protein sequence ID" value="KAI5338507.1"/>
    <property type="molecule type" value="Genomic_DNA"/>
</dbReference>
<keyword evidence="1" id="KW-1133">Transmembrane helix</keyword>
<evidence type="ECO:0000256" key="1">
    <source>
        <dbReference type="SAM" id="Phobius"/>
    </source>
</evidence>
<evidence type="ECO:0000313" key="3">
    <source>
        <dbReference type="Proteomes" id="UP001054821"/>
    </source>
</evidence>
<dbReference type="Proteomes" id="UP001054821">
    <property type="component" value="Chromosome 3"/>
</dbReference>
<evidence type="ECO:0000313" key="2">
    <source>
        <dbReference type="EMBL" id="KAI5338507.1"/>
    </source>
</evidence>
<comment type="caution">
    <text evidence="2">The sequence shown here is derived from an EMBL/GenBank/DDBJ whole genome shotgun (WGS) entry which is preliminary data.</text>
</comment>